<dbReference type="Pfam" id="PF10250">
    <property type="entry name" value="O-FucT"/>
    <property type="match status" value="1"/>
</dbReference>
<dbReference type="STRING" id="282301.A0A267DBD0"/>
<organism evidence="13 14">
    <name type="scientific">Macrostomum lignano</name>
    <dbReference type="NCBI Taxonomy" id="282301"/>
    <lineage>
        <taxon>Eukaryota</taxon>
        <taxon>Metazoa</taxon>
        <taxon>Spiralia</taxon>
        <taxon>Lophotrochozoa</taxon>
        <taxon>Platyhelminthes</taxon>
        <taxon>Rhabditophora</taxon>
        <taxon>Macrostomorpha</taxon>
        <taxon>Macrostomida</taxon>
        <taxon>Macrostomidae</taxon>
        <taxon>Macrostomum</taxon>
    </lineage>
</organism>
<gene>
    <name evidence="13" type="ORF">BOX15_Mlig023470g2</name>
</gene>
<dbReference type="PANTHER" id="PTHR13398:SF0">
    <property type="entry name" value="GDP-FUCOSE PROTEIN O-FUCOSYLTRANSFERASE 2"/>
    <property type="match status" value="1"/>
</dbReference>
<evidence type="ECO:0000256" key="12">
    <source>
        <dbReference type="ARBA" id="ARBA00048647"/>
    </source>
</evidence>
<evidence type="ECO:0000256" key="10">
    <source>
        <dbReference type="ARBA" id="ARBA00033083"/>
    </source>
</evidence>
<evidence type="ECO:0000256" key="8">
    <source>
        <dbReference type="ARBA" id="ARBA00025803"/>
    </source>
</evidence>
<keyword evidence="7" id="KW-0119">Carbohydrate metabolism</keyword>
<name>A0A267DBD0_9PLAT</name>
<accession>A0A267DBD0</accession>
<proteinExistence type="inferred from homology"/>
<evidence type="ECO:0000256" key="6">
    <source>
        <dbReference type="ARBA" id="ARBA00023253"/>
    </source>
</evidence>
<evidence type="ECO:0000256" key="1">
    <source>
        <dbReference type="ARBA" id="ARBA00004240"/>
    </source>
</evidence>
<comment type="similarity">
    <text evidence="8">Belongs to the glycosyltransferase 68 family.</text>
</comment>
<dbReference type="EMBL" id="NIVC01005139">
    <property type="protein sequence ID" value="PAA45987.1"/>
    <property type="molecule type" value="Genomic_DNA"/>
</dbReference>
<dbReference type="GO" id="GO:0006004">
    <property type="term" value="P:fucose metabolic process"/>
    <property type="evidence" value="ECO:0007669"/>
    <property type="project" value="UniProtKB-KW"/>
</dbReference>
<evidence type="ECO:0000256" key="4">
    <source>
        <dbReference type="ARBA" id="ARBA00022679"/>
    </source>
</evidence>
<keyword evidence="4" id="KW-0808">Transferase</keyword>
<evidence type="ECO:0000256" key="11">
    <source>
        <dbReference type="ARBA" id="ARBA00047273"/>
    </source>
</evidence>
<dbReference type="GO" id="GO:0046922">
    <property type="term" value="F:peptide-O-fucosyltransferase activity"/>
    <property type="evidence" value="ECO:0007669"/>
    <property type="project" value="InterPro"/>
</dbReference>
<dbReference type="Proteomes" id="UP000215902">
    <property type="component" value="Unassembled WGS sequence"/>
</dbReference>
<reference evidence="13 14" key="1">
    <citation type="submission" date="2017-06" db="EMBL/GenBank/DDBJ databases">
        <title>A platform for efficient transgenesis in Macrostomum lignano, a flatworm model organism for stem cell research.</title>
        <authorList>
            <person name="Berezikov E."/>
        </authorList>
    </citation>
    <scope>NUCLEOTIDE SEQUENCE [LARGE SCALE GENOMIC DNA]</scope>
    <source>
        <strain evidence="13">DV1</strain>
        <tissue evidence="13">Whole organism</tissue>
    </source>
</reference>
<evidence type="ECO:0000256" key="9">
    <source>
        <dbReference type="ARBA" id="ARBA00026232"/>
    </source>
</evidence>
<comment type="catalytic activity">
    <reaction evidence="11">
        <text>L-threonyl-[protein] + GDP-beta-L-fucose = 3-O-(alpha-L-fucosyl)-L-threonyl-[protein] + GDP + H(+)</text>
        <dbReference type="Rhea" id="RHEA:70491"/>
        <dbReference type="Rhea" id="RHEA-COMP:11060"/>
        <dbReference type="Rhea" id="RHEA-COMP:17915"/>
        <dbReference type="ChEBI" id="CHEBI:15378"/>
        <dbReference type="ChEBI" id="CHEBI:30013"/>
        <dbReference type="ChEBI" id="CHEBI:57273"/>
        <dbReference type="ChEBI" id="CHEBI:58189"/>
        <dbReference type="ChEBI" id="CHEBI:189631"/>
        <dbReference type="EC" id="2.4.1.221"/>
    </reaction>
    <physiologicalReaction direction="left-to-right" evidence="11">
        <dbReference type="Rhea" id="RHEA:70492"/>
    </physiologicalReaction>
</comment>
<dbReference type="InterPro" id="IPR045130">
    <property type="entry name" value="OFUT2-like"/>
</dbReference>
<evidence type="ECO:0000313" key="13">
    <source>
        <dbReference type="EMBL" id="PAA45987.1"/>
    </source>
</evidence>
<comment type="subcellular location">
    <subcellularLocation>
        <location evidence="1">Endoplasmic reticulum</location>
    </subcellularLocation>
</comment>
<dbReference type="AlphaFoldDB" id="A0A267DBD0"/>
<protein>
    <recommendedName>
        <fullName evidence="9">GDP-fucose protein O-fucosyltransferase 2</fullName>
        <ecNumber evidence="3">2.4.1.221</ecNumber>
    </recommendedName>
    <alternativeName>
        <fullName evidence="10">Peptide-O-fucosyltransferase 2</fullName>
    </alternativeName>
</protein>
<keyword evidence="6" id="KW-0294">Fucose metabolism</keyword>
<keyword evidence="14" id="KW-1185">Reference proteome</keyword>
<evidence type="ECO:0000313" key="14">
    <source>
        <dbReference type="Proteomes" id="UP000215902"/>
    </source>
</evidence>
<sequence length="208" mass="22616">MVFSKRLRKLAAEFRQQYLSSTDVADGTVRPADWRRLRAAEGSAIGGPYLAAHLRRLDFLRAHPDATPSIGSAASQLIRLSRSLGLSTVFLATDDPEAESQLTEQLLKAAGCRHPACSIRQLRRGRALTDGELAILDQIVGSHAAILLAAARPPSPTARRGALAVGFALVKYRCVLQRRRGRLRAGHLLGAAVRAEVHPDCENSREEL</sequence>
<comment type="pathway">
    <text evidence="2">Protein modification; protein glycosylation.</text>
</comment>
<evidence type="ECO:0000256" key="7">
    <source>
        <dbReference type="ARBA" id="ARBA00023277"/>
    </source>
</evidence>
<dbReference type="Gene3D" id="3.40.50.11350">
    <property type="match status" value="1"/>
</dbReference>
<dbReference type="OrthoDB" id="422368at2759"/>
<evidence type="ECO:0000256" key="5">
    <source>
        <dbReference type="ARBA" id="ARBA00022824"/>
    </source>
</evidence>
<comment type="catalytic activity">
    <reaction evidence="12">
        <text>L-seryl-[protein] + GDP-beta-L-fucose = 3-O-(alpha-L-fucosyl)-L-seryl-[protein] + GDP + H(+)</text>
        <dbReference type="Rhea" id="RHEA:63644"/>
        <dbReference type="Rhea" id="RHEA-COMP:9863"/>
        <dbReference type="Rhea" id="RHEA-COMP:17914"/>
        <dbReference type="ChEBI" id="CHEBI:15378"/>
        <dbReference type="ChEBI" id="CHEBI:29999"/>
        <dbReference type="ChEBI" id="CHEBI:57273"/>
        <dbReference type="ChEBI" id="CHEBI:58189"/>
        <dbReference type="ChEBI" id="CHEBI:189632"/>
        <dbReference type="EC" id="2.4.1.221"/>
    </reaction>
    <physiologicalReaction direction="left-to-right" evidence="12">
        <dbReference type="Rhea" id="RHEA:63645"/>
    </physiologicalReaction>
</comment>
<evidence type="ECO:0000256" key="2">
    <source>
        <dbReference type="ARBA" id="ARBA00004922"/>
    </source>
</evidence>
<evidence type="ECO:0000256" key="3">
    <source>
        <dbReference type="ARBA" id="ARBA00012196"/>
    </source>
</evidence>
<dbReference type="InterPro" id="IPR019378">
    <property type="entry name" value="GDP-Fuc_O-FucTrfase"/>
</dbReference>
<comment type="caution">
    <text evidence="13">The sequence shown here is derived from an EMBL/GenBank/DDBJ whole genome shotgun (WGS) entry which is preliminary data.</text>
</comment>
<dbReference type="EC" id="2.4.1.221" evidence="3"/>
<dbReference type="PANTHER" id="PTHR13398">
    <property type="entry name" value="GDP-FUCOSE PROTEIN O-FUCOSYLTRANSFERASE 2"/>
    <property type="match status" value="1"/>
</dbReference>
<keyword evidence="5" id="KW-0256">Endoplasmic reticulum</keyword>